<dbReference type="InterPro" id="IPR007492">
    <property type="entry name" value="LytTR_DNA-bd_dom"/>
</dbReference>
<keyword evidence="4" id="KW-0238">DNA-binding</keyword>
<dbReference type="PANTHER" id="PTHR37299:SF4">
    <property type="entry name" value="TRANSCRIPTIONAL REGULATOR"/>
    <property type="match status" value="1"/>
</dbReference>
<name>A0ABN1IQJ3_9FLAO</name>
<dbReference type="Proteomes" id="UP001501758">
    <property type="component" value="Unassembled WGS sequence"/>
</dbReference>
<gene>
    <name evidence="4" type="ORF">GCM10009430_17780</name>
</gene>
<dbReference type="Gene3D" id="2.40.50.1020">
    <property type="entry name" value="LytTr DNA-binding domain"/>
    <property type="match status" value="1"/>
</dbReference>
<dbReference type="Pfam" id="PF00072">
    <property type="entry name" value="Response_reg"/>
    <property type="match status" value="1"/>
</dbReference>
<dbReference type="SMART" id="SM00850">
    <property type="entry name" value="LytTR"/>
    <property type="match status" value="1"/>
</dbReference>
<keyword evidence="1" id="KW-0597">Phosphoprotein</keyword>
<dbReference type="Pfam" id="PF04397">
    <property type="entry name" value="LytTR"/>
    <property type="match status" value="1"/>
</dbReference>
<dbReference type="InterPro" id="IPR001789">
    <property type="entry name" value="Sig_transdc_resp-reg_receiver"/>
</dbReference>
<dbReference type="SUPFAM" id="SSF52172">
    <property type="entry name" value="CheY-like"/>
    <property type="match status" value="1"/>
</dbReference>
<evidence type="ECO:0000313" key="5">
    <source>
        <dbReference type="Proteomes" id="UP001501758"/>
    </source>
</evidence>
<evidence type="ECO:0000313" key="4">
    <source>
        <dbReference type="EMBL" id="GAA0719100.1"/>
    </source>
</evidence>
<evidence type="ECO:0000259" key="3">
    <source>
        <dbReference type="PROSITE" id="PS50930"/>
    </source>
</evidence>
<accession>A0ABN1IQJ3</accession>
<dbReference type="PROSITE" id="PS50110">
    <property type="entry name" value="RESPONSE_REGULATORY"/>
    <property type="match status" value="1"/>
</dbReference>
<keyword evidence="5" id="KW-1185">Reference proteome</keyword>
<dbReference type="GO" id="GO:0003677">
    <property type="term" value="F:DNA binding"/>
    <property type="evidence" value="ECO:0007669"/>
    <property type="project" value="UniProtKB-KW"/>
</dbReference>
<protein>
    <submittedName>
        <fullName evidence="4">LytTR family DNA-binding domain-containing protein</fullName>
    </submittedName>
</protein>
<reference evidence="4 5" key="1">
    <citation type="journal article" date="2019" name="Int. J. Syst. Evol. Microbiol.">
        <title>The Global Catalogue of Microorganisms (GCM) 10K type strain sequencing project: providing services to taxonomists for standard genome sequencing and annotation.</title>
        <authorList>
            <consortium name="The Broad Institute Genomics Platform"/>
            <consortium name="The Broad Institute Genome Sequencing Center for Infectious Disease"/>
            <person name="Wu L."/>
            <person name="Ma J."/>
        </authorList>
    </citation>
    <scope>NUCLEOTIDE SEQUENCE [LARGE SCALE GENOMIC DNA]</scope>
    <source>
        <strain evidence="4 5">JCM 15974</strain>
    </source>
</reference>
<evidence type="ECO:0000259" key="2">
    <source>
        <dbReference type="PROSITE" id="PS50110"/>
    </source>
</evidence>
<dbReference type="PANTHER" id="PTHR37299">
    <property type="entry name" value="TRANSCRIPTIONAL REGULATOR-RELATED"/>
    <property type="match status" value="1"/>
</dbReference>
<sequence>MNIYIVEDDIFHLEDIKITLDELGYVCVGSSDKPFVILEEVEKLKPDAVILDIHLQGEESGISLGNKIKTLYKIPVFFTTSDTDKNTMNLAADIGPVAYLTKPINKDDLQAALILAQKQDVTSLTEDVINKEEEVIFIKSGNKLVRVRLDTILFAHTDSKNYCSIVTEGNKKLSVRYSILKLHEQLKNEEFIQPHRSYIINWNKIDSLHEYDQTIEIQGHHVPIGRTFKEYIYRRLKVI</sequence>
<evidence type="ECO:0000256" key="1">
    <source>
        <dbReference type="PROSITE-ProRule" id="PRU00169"/>
    </source>
</evidence>
<dbReference type="InterPro" id="IPR046947">
    <property type="entry name" value="LytR-like"/>
</dbReference>
<dbReference type="InterPro" id="IPR011006">
    <property type="entry name" value="CheY-like_superfamily"/>
</dbReference>
<dbReference type="PROSITE" id="PS50930">
    <property type="entry name" value="HTH_LYTTR"/>
    <property type="match status" value="1"/>
</dbReference>
<dbReference type="SMART" id="SM00448">
    <property type="entry name" value="REC"/>
    <property type="match status" value="1"/>
</dbReference>
<feature type="modified residue" description="4-aspartylphosphate" evidence="1">
    <location>
        <position position="52"/>
    </location>
</feature>
<feature type="domain" description="Response regulatory" evidence="2">
    <location>
        <begin position="2"/>
        <end position="117"/>
    </location>
</feature>
<organism evidence="4 5">
    <name type="scientific">Aquimarina litoralis</name>
    <dbReference type="NCBI Taxonomy" id="584605"/>
    <lineage>
        <taxon>Bacteria</taxon>
        <taxon>Pseudomonadati</taxon>
        <taxon>Bacteroidota</taxon>
        <taxon>Flavobacteriia</taxon>
        <taxon>Flavobacteriales</taxon>
        <taxon>Flavobacteriaceae</taxon>
        <taxon>Aquimarina</taxon>
    </lineage>
</organism>
<feature type="domain" description="HTH LytTR-type" evidence="3">
    <location>
        <begin position="136"/>
        <end position="239"/>
    </location>
</feature>
<dbReference type="EMBL" id="BAAAGE010000002">
    <property type="protein sequence ID" value="GAA0719100.1"/>
    <property type="molecule type" value="Genomic_DNA"/>
</dbReference>
<dbReference type="Gene3D" id="3.40.50.2300">
    <property type="match status" value="1"/>
</dbReference>
<comment type="caution">
    <text evidence="4">The sequence shown here is derived from an EMBL/GenBank/DDBJ whole genome shotgun (WGS) entry which is preliminary data.</text>
</comment>
<dbReference type="RefSeq" id="WP_343911985.1">
    <property type="nucleotide sequence ID" value="NZ_BAAAGE010000002.1"/>
</dbReference>
<proteinExistence type="predicted"/>